<evidence type="ECO:0000313" key="1">
    <source>
        <dbReference type="EMBL" id="KAJ9127149.1"/>
    </source>
</evidence>
<name>A0ACC2XSY0_9TREE</name>
<sequence length="598" mass="64381">MFKKSPANVGPSTALRSSDRRKLVNAVQEQYPSLSADTAKKVVPDGIKSGKVLTSGEVQGVSNGPPPPPFFKTGAPLFLPAVHFLSKPWLLPLVEENRYIAYFIPDEPSQHANDGDVGMKGKIIGIGKMVATGGLAGAYARWQAARRTEHSRISGGVQDVGRVCETINMVGDTLWEMGSESDIPSIAYPDPSVPLVPAPNSSSKQTEDTTSSAQTINTDDDMTTAEGVAREASKSAVQGENATKNELSVSQIDDYLSSALYQALGHLANATPIPASSLYSGHILPSRPAAIPERQREDVVVGKSSWKKLAKWMKVVEKEGILKVKEGRGGEISVTTIHPEHPAIALHRQHKTIGKEEEQMKRTTAAADNADHPSSSKANPLVKDKSKSGELSIEEVWKPNGVNIGFWEVCGVDKSRYLTHRDIQDHVEKYIQTKSLAKPQNRALIRLDEMLAKSIGLVKPTAEMSSEEMTLRKEKIVEKMKGEMLEAVRVGGETGTIRKGNLVPVTITVKARAGKKVTVVSGVETFDVDPEQMAEELKRICAGSTTVGPLAGSKQSLGLKEISVQGPQAQAVTDLLVSKGVPRRYIKDLGSGKAKGGK</sequence>
<accession>A0ACC2XSY0</accession>
<organism evidence="1 2">
    <name type="scientific">Naganishia onofrii</name>
    <dbReference type="NCBI Taxonomy" id="1851511"/>
    <lineage>
        <taxon>Eukaryota</taxon>
        <taxon>Fungi</taxon>
        <taxon>Dikarya</taxon>
        <taxon>Basidiomycota</taxon>
        <taxon>Agaricomycotina</taxon>
        <taxon>Tremellomycetes</taxon>
        <taxon>Filobasidiales</taxon>
        <taxon>Filobasidiaceae</taxon>
        <taxon>Naganishia</taxon>
    </lineage>
</organism>
<dbReference type="Proteomes" id="UP001234202">
    <property type="component" value="Unassembled WGS sequence"/>
</dbReference>
<comment type="caution">
    <text evidence="1">The sequence shown here is derived from an EMBL/GenBank/DDBJ whole genome shotgun (WGS) entry which is preliminary data.</text>
</comment>
<gene>
    <name evidence="1" type="ORF">QFC24_001386</name>
</gene>
<keyword evidence="2" id="KW-1185">Reference proteome</keyword>
<reference evidence="1" key="1">
    <citation type="submission" date="2023-04" db="EMBL/GenBank/DDBJ databases">
        <title>Draft Genome sequencing of Naganishia species isolated from polar environments using Oxford Nanopore Technology.</title>
        <authorList>
            <person name="Leo P."/>
            <person name="Venkateswaran K."/>
        </authorList>
    </citation>
    <scope>NUCLEOTIDE SEQUENCE</scope>
    <source>
        <strain evidence="1">DBVPG 5303</strain>
    </source>
</reference>
<evidence type="ECO:0000313" key="2">
    <source>
        <dbReference type="Proteomes" id="UP001234202"/>
    </source>
</evidence>
<proteinExistence type="predicted"/>
<protein>
    <submittedName>
        <fullName evidence="1">Uncharacterized protein</fullName>
    </submittedName>
</protein>
<dbReference type="EMBL" id="JASBWV010000003">
    <property type="protein sequence ID" value="KAJ9127149.1"/>
    <property type="molecule type" value="Genomic_DNA"/>
</dbReference>